<evidence type="ECO:0000256" key="1">
    <source>
        <dbReference type="SAM" id="Phobius"/>
    </source>
</evidence>
<keyword evidence="1" id="KW-0472">Membrane</keyword>
<evidence type="ECO:0000313" key="2">
    <source>
        <dbReference type="EMBL" id="KHT58481.1"/>
    </source>
</evidence>
<dbReference type="EMBL" id="JWLZ01000220">
    <property type="protein sequence ID" value="KHT58481.1"/>
    <property type="molecule type" value="Genomic_DNA"/>
</dbReference>
<feature type="transmembrane region" description="Helical" evidence="1">
    <location>
        <begin position="69"/>
        <end position="89"/>
    </location>
</feature>
<evidence type="ECO:0000313" key="3">
    <source>
        <dbReference type="Proteomes" id="UP000031278"/>
    </source>
</evidence>
<name>A0A0B9GHI4_9GAMM</name>
<dbReference type="Proteomes" id="UP000031278">
    <property type="component" value="Unassembled WGS sequence"/>
</dbReference>
<dbReference type="RefSeq" id="WP_039469405.1">
    <property type="nucleotide sequence ID" value="NZ_JWLZ01000220.1"/>
</dbReference>
<dbReference type="AlphaFoldDB" id="A0A0B9GHI4"/>
<keyword evidence="1" id="KW-0812">Transmembrane</keyword>
<sequence>MKNKIVKLGFIAAAAMNIGGVLFFSRLFTNTAINEADPVVMSNFGLLMIVVWGLAYLGAAFIKSNIRWLAAAFAVEKLVYVVAWLAWFFQNSLSNVYNADMFAGVFFSIYGLNDLIFMLFFIWVFKSQSKLAKSTI</sequence>
<comment type="caution">
    <text evidence="2">The sequence shown here is derived from an EMBL/GenBank/DDBJ whole genome shotgun (WGS) entry which is preliminary data.</text>
</comment>
<gene>
    <name evidence="2" type="ORF">RJ45_25080</name>
</gene>
<feature type="transmembrane region" description="Helical" evidence="1">
    <location>
        <begin position="101"/>
        <end position="125"/>
    </location>
</feature>
<feature type="transmembrane region" description="Helical" evidence="1">
    <location>
        <begin position="44"/>
        <end position="62"/>
    </location>
</feature>
<organism evidence="2 3">
    <name type="scientific">Photobacterium gaetbulicola</name>
    <dbReference type="NCBI Taxonomy" id="1295392"/>
    <lineage>
        <taxon>Bacteria</taxon>
        <taxon>Pseudomonadati</taxon>
        <taxon>Pseudomonadota</taxon>
        <taxon>Gammaproteobacteria</taxon>
        <taxon>Vibrionales</taxon>
        <taxon>Vibrionaceae</taxon>
        <taxon>Photobacterium</taxon>
    </lineage>
</organism>
<keyword evidence="1" id="KW-1133">Transmembrane helix</keyword>
<protein>
    <submittedName>
        <fullName evidence="2">Uncharacterized protein</fullName>
    </submittedName>
</protein>
<feature type="transmembrane region" description="Helical" evidence="1">
    <location>
        <begin position="5"/>
        <end position="24"/>
    </location>
</feature>
<proteinExistence type="predicted"/>
<reference evidence="2 3" key="1">
    <citation type="submission" date="2014-12" db="EMBL/GenBank/DDBJ databases">
        <title>Genome sequencing of Photobacterium gaetbulicola AD005a.</title>
        <authorList>
            <person name="Adrian T.G.S."/>
            <person name="Chan K.G."/>
        </authorList>
    </citation>
    <scope>NUCLEOTIDE SEQUENCE [LARGE SCALE GENOMIC DNA]</scope>
    <source>
        <strain evidence="2 3">AD005a</strain>
    </source>
</reference>
<accession>A0A0B9GHI4</accession>